<dbReference type="Pfam" id="PF06580">
    <property type="entry name" value="His_kinase"/>
    <property type="match status" value="1"/>
</dbReference>
<dbReference type="SMART" id="SM00304">
    <property type="entry name" value="HAMP"/>
    <property type="match status" value="1"/>
</dbReference>
<feature type="domain" description="HAMP" evidence="6">
    <location>
        <begin position="328"/>
        <end position="380"/>
    </location>
</feature>
<proteinExistence type="predicted"/>
<gene>
    <name evidence="7" type="ORF">CTER_2419</name>
</gene>
<dbReference type="PANTHER" id="PTHR34220:SF7">
    <property type="entry name" value="SENSOR HISTIDINE KINASE YPDA"/>
    <property type="match status" value="1"/>
</dbReference>
<dbReference type="SUPFAM" id="SSF55874">
    <property type="entry name" value="ATPase domain of HSP90 chaperone/DNA topoisomerase II/histidine kinase"/>
    <property type="match status" value="1"/>
</dbReference>
<evidence type="ECO:0000256" key="3">
    <source>
        <dbReference type="ARBA" id="ARBA00022679"/>
    </source>
</evidence>
<dbReference type="InterPro" id="IPR003594">
    <property type="entry name" value="HATPase_dom"/>
</dbReference>
<name>S0FT25_RUMCE</name>
<evidence type="ECO:0000256" key="2">
    <source>
        <dbReference type="ARBA" id="ARBA00022553"/>
    </source>
</evidence>
<feature type="transmembrane region" description="Helical" evidence="5">
    <location>
        <begin position="307"/>
        <end position="331"/>
    </location>
</feature>
<dbReference type="AlphaFoldDB" id="S0FT25"/>
<keyword evidence="3 7" id="KW-0808">Transferase</keyword>
<reference evidence="7 8" key="1">
    <citation type="journal article" date="2013" name="Genome Announc.">
        <title>Draft Genome Sequence of the Cellulolytic, Mesophilic, Anaerobic Bacterium Clostridium termitidis Strain CT1112 (DSM 5398).</title>
        <authorList>
            <person name="Lal S."/>
            <person name="Ramachandran U."/>
            <person name="Zhang X."/>
            <person name="Munir R."/>
            <person name="Sparling R."/>
            <person name="Levin D.B."/>
        </authorList>
    </citation>
    <scope>NUCLEOTIDE SEQUENCE [LARGE SCALE GENOMIC DNA]</scope>
    <source>
        <strain evidence="7 8">CT1112</strain>
    </source>
</reference>
<sequence>MRVLMKKLTSLSLVWQVTIVFSLIMIIPAIVITTSYFEIVRNNLLEEANKKVQENLKKIESNMNANIGIMNSALNQLIFSQEFQYYLNPENNLSAHEKNYYVYSVQNELLNIRHVYTNKFNRLVIYSKNSQIDEYVDWSYNMDRLYDRDYYTEIMQNGSEHIYGNVRVYDRSLGNLVNYEELENKEELVLPIYQKILDIRTKECIGLIEVDMTISKLANAGELASQDSEVKYLIFDRNGKLVFASDDQRADEFSHLNFQEKSGVSDINLGDANYLIAYDRDDVTGLMRVAVMDRQKILESTSGVDTLLLLIAIGSMVFIILFTNVAARLFFRRLREMDRMITQIEAGRFDVRIKVDGFNEISRISESFNHMAERLQGLITSMIQKEKAQKEAEIHALQAQINPHFLYNTLENMRMQCEIDEYYTVASDLANLGDLLRYSLHWESPEVKVSEELNNIEQYIEIMRMRFNNRLVYEMECSEELKNLMIPKFILQPLVENCFIHGFKNTLPPWKIFVNVLMEQDRLIICVEDNGKGIERQRLDQIYNCIRENKSISDTNNRSKNSIGIINVKQRVEMICPAGSGLSIESRQNDGTKITVTIVVEPDVQNGGEANVQDIGGR</sequence>
<accession>S0FT25</accession>
<evidence type="ECO:0000313" key="7">
    <source>
        <dbReference type="EMBL" id="EMS71668.1"/>
    </source>
</evidence>
<dbReference type="EC" id="2.7.13.3" evidence="7"/>
<comment type="caution">
    <text evidence="7">The sequence shown here is derived from an EMBL/GenBank/DDBJ whole genome shotgun (WGS) entry which is preliminary data.</text>
</comment>
<dbReference type="CDD" id="cd06225">
    <property type="entry name" value="HAMP"/>
    <property type="match status" value="1"/>
</dbReference>
<comment type="subcellular location">
    <subcellularLocation>
        <location evidence="1">Membrane</location>
    </subcellularLocation>
</comment>
<keyword evidence="5" id="KW-0472">Membrane</keyword>
<dbReference type="PROSITE" id="PS50885">
    <property type="entry name" value="HAMP"/>
    <property type="match status" value="1"/>
</dbReference>
<dbReference type="EMBL" id="AORV01000035">
    <property type="protein sequence ID" value="EMS71668.1"/>
    <property type="molecule type" value="Genomic_DNA"/>
</dbReference>
<dbReference type="SUPFAM" id="SSF158472">
    <property type="entry name" value="HAMP domain-like"/>
    <property type="match status" value="1"/>
</dbReference>
<evidence type="ECO:0000259" key="6">
    <source>
        <dbReference type="PROSITE" id="PS50885"/>
    </source>
</evidence>
<keyword evidence="5" id="KW-0812">Transmembrane</keyword>
<protein>
    <submittedName>
        <fullName evidence="7">HAMP domain-containing protein,histidine kinase</fullName>
        <ecNumber evidence="7">2.7.13.3</ecNumber>
    </submittedName>
</protein>
<organism evidence="7 8">
    <name type="scientific">Ruminiclostridium cellobioparum subsp. termitidis CT1112</name>
    <dbReference type="NCBI Taxonomy" id="1195236"/>
    <lineage>
        <taxon>Bacteria</taxon>
        <taxon>Bacillati</taxon>
        <taxon>Bacillota</taxon>
        <taxon>Clostridia</taxon>
        <taxon>Eubacteriales</taxon>
        <taxon>Oscillospiraceae</taxon>
        <taxon>Ruminiclostridium</taxon>
    </lineage>
</organism>
<keyword evidence="8" id="KW-1185">Reference proteome</keyword>
<evidence type="ECO:0000256" key="1">
    <source>
        <dbReference type="ARBA" id="ARBA00004370"/>
    </source>
</evidence>
<dbReference type="RefSeq" id="WP_004626039.1">
    <property type="nucleotide sequence ID" value="NZ_AORV01000035.1"/>
</dbReference>
<dbReference type="Gene3D" id="3.30.565.10">
    <property type="entry name" value="Histidine kinase-like ATPase, C-terminal domain"/>
    <property type="match status" value="1"/>
</dbReference>
<evidence type="ECO:0000256" key="5">
    <source>
        <dbReference type="SAM" id="Phobius"/>
    </source>
</evidence>
<dbReference type="PANTHER" id="PTHR34220">
    <property type="entry name" value="SENSOR HISTIDINE KINASE YPDA"/>
    <property type="match status" value="1"/>
</dbReference>
<keyword evidence="5" id="KW-1133">Transmembrane helix</keyword>
<evidence type="ECO:0000313" key="8">
    <source>
        <dbReference type="Proteomes" id="UP000014155"/>
    </source>
</evidence>
<keyword evidence="4 7" id="KW-0418">Kinase</keyword>
<evidence type="ECO:0000256" key="4">
    <source>
        <dbReference type="ARBA" id="ARBA00022777"/>
    </source>
</evidence>
<feature type="transmembrane region" description="Helical" evidence="5">
    <location>
        <begin position="12"/>
        <end position="37"/>
    </location>
</feature>
<dbReference type="PATRIC" id="fig|1195236.3.peg.2733"/>
<dbReference type="InterPro" id="IPR010559">
    <property type="entry name" value="Sig_transdc_His_kin_internal"/>
</dbReference>
<dbReference type="eggNOG" id="COG2972">
    <property type="taxonomic scope" value="Bacteria"/>
</dbReference>
<dbReference type="InterPro" id="IPR036890">
    <property type="entry name" value="HATPase_C_sf"/>
</dbReference>
<dbReference type="Gene3D" id="6.10.340.10">
    <property type="match status" value="1"/>
</dbReference>
<dbReference type="Pfam" id="PF02518">
    <property type="entry name" value="HATPase_c"/>
    <property type="match status" value="1"/>
</dbReference>
<dbReference type="InterPro" id="IPR003660">
    <property type="entry name" value="HAMP_dom"/>
</dbReference>
<dbReference type="Proteomes" id="UP000014155">
    <property type="component" value="Unassembled WGS sequence"/>
</dbReference>
<keyword evidence="2" id="KW-0597">Phosphoprotein</keyword>
<dbReference type="GO" id="GO:0000155">
    <property type="term" value="F:phosphorelay sensor kinase activity"/>
    <property type="evidence" value="ECO:0007669"/>
    <property type="project" value="InterPro"/>
</dbReference>
<dbReference type="GO" id="GO:0016020">
    <property type="term" value="C:membrane"/>
    <property type="evidence" value="ECO:0007669"/>
    <property type="project" value="UniProtKB-SubCell"/>
</dbReference>
<dbReference type="Pfam" id="PF00672">
    <property type="entry name" value="HAMP"/>
    <property type="match status" value="1"/>
</dbReference>
<dbReference type="STRING" id="1195236.CTER_2419"/>
<dbReference type="InterPro" id="IPR050640">
    <property type="entry name" value="Bact_2-comp_sensor_kinase"/>
</dbReference>